<sequence length="354" mass="38645">MSFFGTATASATPAAPAEKDIEVPEPPADSISSLSFSSAADYLAVGSWDNNVRLYEVGAGGQTQGKAMYGHQGPVLSVCWNKDGNKVISGGADNAARMFDITNGQTTQVAQHDAPVKVVKWIETPQGGILATGSWDKTIKYWDLRTANPIATVQIPERCYSMDVQYPLLVVGTAERHIQIFNLTNPNTPYKTITSPLKWQTRVVSCFTNSANSGFAVGSIEGRVAIQYIEEKDGSNNFSFKCHRRDQTPNAKDQSLVYAVNDISFHPVHGTFSTCGADGTIHFWDKDARTRLKTFEAAAGPISATTFNRNGTIFAYAISYDWSKGHSGMTPGHPNKLMLHACKDDEVKRRPKKL</sequence>
<dbReference type="Proteomes" id="UP000054538">
    <property type="component" value="Unassembled WGS sequence"/>
</dbReference>
<evidence type="ECO:0000256" key="3">
    <source>
        <dbReference type="ARBA" id="ARBA00022737"/>
    </source>
</evidence>
<dbReference type="PROSITE" id="PS50082">
    <property type="entry name" value="WD_REPEATS_2"/>
    <property type="match status" value="3"/>
</dbReference>
<reference evidence="6 7" key="1">
    <citation type="submission" date="2014-04" db="EMBL/GenBank/DDBJ databases">
        <authorList>
            <consortium name="DOE Joint Genome Institute"/>
            <person name="Kuo A."/>
            <person name="Kohler A."/>
            <person name="Jargeat P."/>
            <person name="Nagy L.G."/>
            <person name="Floudas D."/>
            <person name="Copeland A."/>
            <person name="Barry K.W."/>
            <person name="Cichocki N."/>
            <person name="Veneault-Fourrey C."/>
            <person name="LaButti K."/>
            <person name="Lindquist E.A."/>
            <person name="Lipzen A."/>
            <person name="Lundell T."/>
            <person name="Morin E."/>
            <person name="Murat C."/>
            <person name="Sun H."/>
            <person name="Tunlid A."/>
            <person name="Henrissat B."/>
            <person name="Grigoriev I.V."/>
            <person name="Hibbett D.S."/>
            <person name="Martin F."/>
            <person name="Nordberg H.P."/>
            <person name="Cantor M.N."/>
            <person name="Hua S.X."/>
        </authorList>
    </citation>
    <scope>NUCLEOTIDE SEQUENCE [LARGE SCALE GENOMIC DNA]</scope>
    <source>
        <strain evidence="6 7">Ve08.2h10</strain>
    </source>
</reference>
<dbReference type="InterPro" id="IPR020472">
    <property type="entry name" value="WD40_PAC1"/>
</dbReference>
<dbReference type="InParanoid" id="A0A0D0EC34"/>
<dbReference type="HOGENOM" id="CLU_038526_1_0_1"/>
<feature type="compositionally biased region" description="Low complexity" evidence="5">
    <location>
        <begin position="1"/>
        <end position="16"/>
    </location>
</feature>
<dbReference type="SMART" id="SM00320">
    <property type="entry name" value="WD40"/>
    <property type="match status" value="5"/>
</dbReference>
<dbReference type="FunFam" id="2.130.10.10:FF:000190">
    <property type="entry name" value="Nuclear pore complex subunit"/>
    <property type="match status" value="1"/>
</dbReference>
<dbReference type="EMBL" id="KN824884">
    <property type="protein sequence ID" value="KIK98675.1"/>
    <property type="molecule type" value="Genomic_DNA"/>
</dbReference>
<evidence type="ECO:0000256" key="1">
    <source>
        <dbReference type="ARBA" id="ARBA00007830"/>
    </source>
</evidence>
<evidence type="ECO:0000256" key="4">
    <source>
        <dbReference type="PROSITE-ProRule" id="PRU00221"/>
    </source>
</evidence>
<gene>
    <name evidence="6" type="ORF">PAXRUDRAFT_823583</name>
</gene>
<keyword evidence="7" id="KW-1185">Reference proteome</keyword>
<dbReference type="SUPFAM" id="SSF50978">
    <property type="entry name" value="WD40 repeat-like"/>
    <property type="match status" value="1"/>
</dbReference>
<dbReference type="PRINTS" id="PR00320">
    <property type="entry name" value="GPROTEINBRPT"/>
</dbReference>
<name>A0A0D0EC34_9AGAM</name>
<dbReference type="InterPro" id="IPR036322">
    <property type="entry name" value="WD40_repeat_dom_sf"/>
</dbReference>
<dbReference type="Gene3D" id="2.130.10.10">
    <property type="entry name" value="YVTN repeat-like/Quinoprotein amine dehydrogenase"/>
    <property type="match status" value="1"/>
</dbReference>
<evidence type="ECO:0008006" key="8">
    <source>
        <dbReference type="Google" id="ProtNLM"/>
    </source>
</evidence>
<comment type="similarity">
    <text evidence="1">Belongs to the WD repeat rae1 family.</text>
</comment>
<evidence type="ECO:0000313" key="6">
    <source>
        <dbReference type="EMBL" id="KIK98675.1"/>
    </source>
</evidence>
<evidence type="ECO:0000313" key="7">
    <source>
        <dbReference type="Proteomes" id="UP000054538"/>
    </source>
</evidence>
<keyword evidence="2 4" id="KW-0853">WD repeat</keyword>
<accession>A0A0D0EC34</accession>
<feature type="repeat" description="WD" evidence="4">
    <location>
        <begin position="68"/>
        <end position="109"/>
    </location>
</feature>
<dbReference type="InterPro" id="IPR001680">
    <property type="entry name" value="WD40_rpt"/>
</dbReference>
<feature type="region of interest" description="Disordered" evidence="5">
    <location>
        <begin position="1"/>
        <end position="28"/>
    </location>
</feature>
<dbReference type="PROSITE" id="PS50294">
    <property type="entry name" value="WD_REPEATS_REGION"/>
    <property type="match status" value="2"/>
</dbReference>
<organism evidence="6 7">
    <name type="scientific">Paxillus rubicundulus Ve08.2h10</name>
    <dbReference type="NCBI Taxonomy" id="930991"/>
    <lineage>
        <taxon>Eukaryota</taxon>
        <taxon>Fungi</taxon>
        <taxon>Dikarya</taxon>
        <taxon>Basidiomycota</taxon>
        <taxon>Agaricomycotina</taxon>
        <taxon>Agaricomycetes</taxon>
        <taxon>Agaricomycetidae</taxon>
        <taxon>Boletales</taxon>
        <taxon>Paxilineae</taxon>
        <taxon>Paxillaceae</taxon>
        <taxon>Paxillus</taxon>
    </lineage>
</organism>
<evidence type="ECO:0000256" key="5">
    <source>
        <dbReference type="SAM" id="MobiDB-lite"/>
    </source>
</evidence>
<dbReference type="FunCoup" id="A0A0D0EC34">
    <property type="interactions" value="1020"/>
</dbReference>
<evidence type="ECO:0000256" key="2">
    <source>
        <dbReference type="ARBA" id="ARBA00022574"/>
    </source>
</evidence>
<protein>
    <recommendedName>
        <fullName evidence="8">Poly(A)+ RNA export protein</fullName>
    </recommendedName>
</protein>
<proteinExistence type="inferred from homology"/>
<dbReference type="InterPro" id="IPR015943">
    <property type="entry name" value="WD40/YVTN_repeat-like_dom_sf"/>
</dbReference>
<keyword evidence="3" id="KW-0677">Repeat</keyword>
<dbReference type="STRING" id="930991.A0A0D0EC34"/>
<dbReference type="PANTHER" id="PTHR10971">
    <property type="entry name" value="MRNA EXPORT FACTOR AND BUB3"/>
    <property type="match status" value="1"/>
</dbReference>
<reference evidence="7" key="2">
    <citation type="submission" date="2015-01" db="EMBL/GenBank/DDBJ databases">
        <title>Evolutionary Origins and Diversification of the Mycorrhizal Mutualists.</title>
        <authorList>
            <consortium name="DOE Joint Genome Institute"/>
            <consortium name="Mycorrhizal Genomics Consortium"/>
            <person name="Kohler A."/>
            <person name="Kuo A."/>
            <person name="Nagy L.G."/>
            <person name="Floudas D."/>
            <person name="Copeland A."/>
            <person name="Barry K.W."/>
            <person name="Cichocki N."/>
            <person name="Veneault-Fourrey C."/>
            <person name="LaButti K."/>
            <person name="Lindquist E.A."/>
            <person name="Lipzen A."/>
            <person name="Lundell T."/>
            <person name="Morin E."/>
            <person name="Murat C."/>
            <person name="Riley R."/>
            <person name="Ohm R."/>
            <person name="Sun H."/>
            <person name="Tunlid A."/>
            <person name="Henrissat B."/>
            <person name="Grigoriev I.V."/>
            <person name="Hibbett D.S."/>
            <person name="Martin F."/>
        </authorList>
    </citation>
    <scope>NUCLEOTIDE SEQUENCE [LARGE SCALE GENOMIC DNA]</scope>
    <source>
        <strain evidence="7">Ve08.2h10</strain>
    </source>
</reference>
<dbReference type="AlphaFoldDB" id="A0A0D0EC34"/>
<feature type="repeat" description="WD" evidence="4">
    <location>
        <begin position="109"/>
        <end position="152"/>
    </location>
</feature>
<dbReference type="OrthoDB" id="256303at2759"/>
<feature type="repeat" description="WD" evidence="4">
    <location>
        <begin position="260"/>
        <end position="294"/>
    </location>
</feature>
<dbReference type="Pfam" id="PF00400">
    <property type="entry name" value="WD40"/>
    <property type="match status" value="4"/>
</dbReference>